<dbReference type="Pfam" id="PF24883">
    <property type="entry name" value="NPHP3_N"/>
    <property type="match status" value="1"/>
</dbReference>
<keyword evidence="8" id="KW-1185">Reference proteome</keyword>
<name>A0A6J3LS78_9PEZI</name>
<evidence type="ECO:0000256" key="1">
    <source>
        <dbReference type="ARBA" id="ARBA00022574"/>
    </source>
</evidence>
<dbReference type="InterPro" id="IPR036322">
    <property type="entry name" value="WD40_repeat_dom_sf"/>
</dbReference>
<comment type="similarity">
    <text evidence="3">Belongs to the WD repeat MDV1/CAF4 family.</text>
</comment>
<keyword evidence="1 6" id="KW-0853">WD repeat</keyword>
<feature type="domain" description="NACHT" evidence="7">
    <location>
        <begin position="353"/>
        <end position="501"/>
    </location>
</feature>
<comment type="function">
    <text evidence="5">Involved in mitochondrial fission. Acts as an adapter protein required to form mitochondrial fission complexes. Formation of these complexes is required to promote constriction and fission of the mitochondrial compartment at a late step in mitochondrial division.</text>
</comment>
<dbReference type="PROSITE" id="PS50837">
    <property type="entry name" value="NACHT"/>
    <property type="match status" value="1"/>
</dbReference>
<reference evidence="9" key="2">
    <citation type="submission" date="2020-04" db="EMBL/GenBank/DDBJ databases">
        <authorList>
            <consortium name="NCBI Genome Project"/>
        </authorList>
    </citation>
    <scope>NUCLEOTIDE SEQUENCE</scope>
    <source>
        <strain evidence="9">CBS 342.82</strain>
    </source>
</reference>
<dbReference type="GO" id="GO:1990234">
    <property type="term" value="C:transferase complex"/>
    <property type="evidence" value="ECO:0007669"/>
    <property type="project" value="UniProtKB-ARBA"/>
</dbReference>
<sequence>MDEKAPMRRRDRFFKKLGVGHSRTSETAAVPTSAPAAGNVSANVDVPPPLPATTSLPIVSQPYDQFIAEALEKLNEADRAVVEEYFVTSNISETVQQAYDGANKLKSKIEDSRGVIGRRVSNIVQWIDRFKSVGDAIAGLDPIHAGLPWAGVKILLSVAIADVDQMATLVTGMDLGLGIANRLRAYFHFFQKLPTDLTTENFHKALVVLYAKVLGFLAQAFKVYKTPVALRGLRTFWQDSTIQDFEAESDKLGARLAIEVSNCDRHLAASDRTKTAKWRDELEVQLKALDAIADIKSSLETLQVKFDLSKLEVVYGAAFDSSEQYHLPYCLEGTRVEVITMILNWTREPEGKSIFWLCGKAGTGKSTISRTVAQELKNGERIGASFIFKRGHAGRGNPDLFFATIVAQLCNHVPALRKPVADALDKNSLLCRSNLQTQFDELFRKPIESLDLVQLPDRRVTIVVDALDECERTHVRKLLDLLAEVNAIKGLELRIFITSRPETPIEAGFRKVDGKLHDDIVLEEVQSSSIEDDIRKYFIHEFAEIRAEYDDEVFPTEWPTSKAIDDLIARAVPLFIFAATVCRFVREKTPRKRLEGILNERHVLSSVRLDAEYTHLRIIYTQVLQQLARNVDDTDTDDDDENIQTFKRVVGPIILAADPLSAESLSKILQIDIDDINYIVSQLKAVLNVPRNTSQPIQTLHLSFREFLLDAENKANRRFRIDEMETNRKLGEKCLELLTAKDAIRQDICNVRKPGFKRIDLSEEQVTKSIPPDVAYACMYWPHHLTASEDRIADHGLAHKFLTKHLMHWLEAMSWIGQCVLAISSISDLVKLSKGDGCKSLASLLGDAYQFISKFKSVIEVAPLQVYYVGARFTPERSSALRAFFANLDSTWDVKPDIPMHWDLYSLSIEGHTQAIRDIAFSPDGQMLASISHDKSLRLWSLTGDQLSLGLHRDYISALGFCENGKQVVSVTMTGHVQFWEVATGRRLWDFHLSGLTPGSRVRSVAISPHGSIAWRHDSAMIWKCDRMGRDVQLVSHLEAKANTEEANSSDVEVETEIGFTVICTSPDGRLVAGTSDGQLFMWNPGWSGQPCQWKGHSSWVLHIAFSTEGYLATYATGDKICIWTWSGGEMSCIWQKSVAHIHGMAFAPNAQLVFAENRTTQQWDPRADQQIGKPIDHASSVIAIAVSTTDQLASATSDNIIRLWPNSSRNGAGDEQDLQYSEVTVCIFSDDGNFLVSGHENGEVRTWDSLTGKELRLLTSADQSLAGDIRSLAVSPDGSSIVSGSRNKILRWWVTSKEKEFHRRHEFFERAVAMTFSTDGAVLALGLGGGFIYLQNGAHDETPRLFASGTDPIESLLFAGDGMSLVSGHFGSAVCLWCVKTGTLLHRFQPNGQQMTTVAISCNGVIACVTEQGWPVQLWDASSKELLLELSAGANVASPRQLEFSADGSILRTNVGDFDLIHAPSTAMSCSALRPAPLRLNADGNWIQRFGEDELWLPPGWRLGHGWFFTFAVRYGATLAIPTATRGMIFWREKSSLSVTESQV</sequence>
<dbReference type="SUPFAM" id="SSF52540">
    <property type="entry name" value="P-loop containing nucleoside triphosphate hydrolases"/>
    <property type="match status" value="1"/>
</dbReference>
<dbReference type="SUPFAM" id="SSF50978">
    <property type="entry name" value="WD40 repeat-like"/>
    <property type="match status" value="2"/>
</dbReference>
<feature type="repeat" description="WD" evidence="6">
    <location>
        <begin position="909"/>
        <end position="942"/>
    </location>
</feature>
<dbReference type="PANTHER" id="PTHR22847:SF637">
    <property type="entry name" value="WD REPEAT DOMAIN 5B"/>
    <property type="match status" value="1"/>
</dbReference>
<proteinExistence type="inferred from homology"/>
<keyword evidence="2" id="KW-0677">Repeat</keyword>
<dbReference type="InterPro" id="IPR027417">
    <property type="entry name" value="P-loop_NTPase"/>
</dbReference>
<gene>
    <name evidence="9" type="ORF">K489DRAFT_435134</name>
</gene>
<dbReference type="InterPro" id="IPR015943">
    <property type="entry name" value="WD40/YVTN_repeat-like_dom_sf"/>
</dbReference>
<dbReference type="PANTHER" id="PTHR22847">
    <property type="entry name" value="WD40 REPEAT PROTEIN"/>
    <property type="match status" value="1"/>
</dbReference>
<reference evidence="9" key="1">
    <citation type="submission" date="2020-01" db="EMBL/GenBank/DDBJ databases">
        <authorList>
            <consortium name="DOE Joint Genome Institute"/>
            <person name="Haridas S."/>
            <person name="Albert R."/>
            <person name="Binder M."/>
            <person name="Bloem J."/>
            <person name="Labutti K."/>
            <person name="Salamov A."/>
            <person name="Andreopoulos B."/>
            <person name="Baker S.E."/>
            <person name="Barry K."/>
            <person name="Bills G."/>
            <person name="Bluhm B.H."/>
            <person name="Cannon C."/>
            <person name="Castanera R."/>
            <person name="Culley D.E."/>
            <person name="Daum C."/>
            <person name="Ezra D."/>
            <person name="Gonzalez J.B."/>
            <person name="Henrissat B."/>
            <person name="Kuo A."/>
            <person name="Liang C."/>
            <person name="Lipzen A."/>
            <person name="Lutzoni F."/>
            <person name="Magnuson J."/>
            <person name="Mondo S."/>
            <person name="Nolan M."/>
            <person name="Ohm R."/>
            <person name="Pangilinan J."/>
            <person name="Park H.-J."/>
            <person name="Ramirez L."/>
            <person name="Alfaro M."/>
            <person name="Sun H."/>
            <person name="Tritt A."/>
            <person name="Yoshinaga Y."/>
            <person name="Zwiers L.-H."/>
            <person name="Turgeon B.G."/>
            <person name="Goodwin S.B."/>
            <person name="Spatafora J.W."/>
            <person name="Crous P.W."/>
            <person name="Grigoriev I.V."/>
        </authorList>
    </citation>
    <scope>NUCLEOTIDE SEQUENCE</scope>
    <source>
        <strain evidence="9">CBS 342.82</strain>
    </source>
</reference>
<accession>A0A6J3LS78</accession>
<dbReference type="Gene3D" id="2.130.10.10">
    <property type="entry name" value="YVTN repeat-like/Quinoprotein amine dehydrogenase"/>
    <property type="match status" value="3"/>
</dbReference>
<dbReference type="SMART" id="SM00320">
    <property type="entry name" value="WD40"/>
    <property type="match status" value="9"/>
</dbReference>
<evidence type="ECO:0000256" key="6">
    <source>
        <dbReference type="PROSITE-ProRule" id="PRU00221"/>
    </source>
</evidence>
<evidence type="ECO:0000313" key="8">
    <source>
        <dbReference type="Proteomes" id="UP000504637"/>
    </source>
</evidence>
<evidence type="ECO:0000256" key="5">
    <source>
        <dbReference type="ARBA" id="ARBA00043913"/>
    </source>
</evidence>
<dbReference type="OrthoDB" id="674604at2759"/>
<organism evidence="9">
    <name type="scientific">Dissoconium aciculare CBS 342.82</name>
    <dbReference type="NCBI Taxonomy" id="1314786"/>
    <lineage>
        <taxon>Eukaryota</taxon>
        <taxon>Fungi</taxon>
        <taxon>Dikarya</taxon>
        <taxon>Ascomycota</taxon>
        <taxon>Pezizomycotina</taxon>
        <taxon>Dothideomycetes</taxon>
        <taxon>Dothideomycetidae</taxon>
        <taxon>Mycosphaerellales</taxon>
        <taxon>Dissoconiaceae</taxon>
        <taxon>Dissoconium</taxon>
    </lineage>
</organism>
<feature type="repeat" description="WD" evidence="6">
    <location>
        <begin position="1175"/>
        <end position="1205"/>
    </location>
</feature>
<dbReference type="InterPro" id="IPR007111">
    <property type="entry name" value="NACHT_NTPase"/>
</dbReference>
<reference evidence="9" key="3">
    <citation type="submission" date="2025-08" db="UniProtKB">
        <authorList>
            <consortium name="RefSeq"/>
        </authorList>
    </citation>
    <scope>IDENTIFICATION</scope>
    <source>
        <strain evidence="9">CBS 342.82</strain>
    </source>
</reference>
<evidence type="ECO:0000256" key="4">
    <source>
        <dbReference type="ARBA" id="ARBA00039789"/>
    </source>
</evidence>
<evidence type="ECO:0000256" key="2">
    <source>
        <dbReference type="ARBA" id="ARBA00022737"/>
    </source>
</evidence>
<dbReference type="Gene3D" id="3.40.50.300">
    <property type="entry name" value="P-loop containing nucleotide triphosphate hydrolases"/>
    <property type="match status" value="1"/>
</dbReference>
<feature type="repeat" description="WD" evidence="6">
    <location>
        <begin position="1217"/>
        <end position="1258"/>
    </location>
</feature>
<dbReference type="Pfam" id="PF00400">
    <property type="entry name" value="WD40"/>
    <property type="match status" value="3"/>
</dbReference>
<dbReference type="PROSITE" id="PS50294">
    <property type="entry name" value="WD_REPEATS_REGION"/>
    <property type="match status" value="1"/>
</dbReference>
<dbReference type="PROSITE" id="PS50082">
    <property type="entry name" value="WD_REPEATS_2"/>
    <property type="match status" value="4"/>
</dbReference>
<dbReference type="RefSeq" id="XP_033455519.1">
    <property type="nucleotide sequence ID" value="XM_033608588.1"/>
</dbReference>
<evidence type="ECO:0000259" key="7">
    <source>
        <dbReference type="PROSITE" id="PS50837"/>
    </source>
</evidence>
<dbReference type="InterPro" id="IPR056884">
    <property type="entry name" value="NPHP3-like_N"/>
</dbReference>
<evidence type="ECO:0000313" key="9">
    <source>
        <dbReference type="RefSeq" id="XP_033455519.1"/>
    </source>
</evidence>
<dbReference type="Proteomes" id="UP000504637">
    <property type="component" value="Unplaced"/>
</dbReference>
<dbReference type="InterPro" id="IPR001680">
    <property type="entry name" value="WD40_rpt"/>
</dbReference>
<evidence type="ECO:0000256" key="3">
    <source>
        <dbReference type="ARBA" id="ARBA00038415"/>
    </source>
</evidence>
<feature type="repeat" description="WD" evidence="6">
    <location>
        <begin position="949"/>
        <end position="990"/>
    </location>
</feature>
<protein>
    <recommendedName>
        <fullName evidence="4">Mitochondrial division protein 1</fullName>
    </recommendedName>
</protein>
<dbReference type="GeneID" id="54366388"/>